<dbReference type="EMBL" id="AP014597">
    <property type="protein sequence ID" value="BAU17935.1"/>
    <property type="molecule type" value="Genomic_DNA"/>
</dbReference>
<evidence type="ECO:0000313" key="1">
    <source>
        <dbReference type="EMBL" id="BAU17935.1"/>
    </source>
</evidence>
<dbReference type="InterPro" id="IPR021272">
    <property type="entry name" value="DUF2851"/>
</dbReference>
<evidence type="ECO:0000313" key="2">
    <source>
        <dbReference type="Proteomes" id="UP000217431"/>
    </source>
</evidence>
<proteinExistence type="predicted"/>
<evidence type="ECO:0008006" key="3">
    <source>
        <dbReference type="Google" id="ProtNLM"/>
    </source>
</evidence>
<gene>
    <name evidence="1" type="ORF">PIOMA14_I_1427</name>
</gene>
<protein>
    <recommendedName>
        <fullName evidence="3">DUF2851 domain-containing protein</fullName>
    </recommendedName>
</protein>
<reference evidence="1 2" key="1">
    <citation type="journal article" date="2016" name="DNA Res.">
        <title>The complete genome sequencing of Prevotella intermedia strain OMA14 and a subsequent fine-scale, intra-species genomic comparison reveal an unusual amplification of conjugative and mobile transposons and identify a novel Prevotella-lineage-specific repeat.</title>
        <authorList>
            <person name="Naito M."/>
            <person name="Ogura Y."/>
            <person name="Itoh T."/>
            <person name="Shoji M."/>
            <person name="Okamoto M."/>
            <person name="Hayashi T."/>
            <person name="Nakayama K."/>
        </authorList>
    </citation>
    <scope>NUCLEOTIDE SEQUENCE [LARGE SCALE GENOMIC DNA]</scope>
    <source>
        <strain evidence="1 2">OMA14</strain>
    </source>
</reference>
<dbReference type="Pfam" id="PF11013">
    <property type="entry name" value="DUF2851"/>
    <property type="match status" value="1"/>
</dbReference>
<organism evidence="1 2">
    <name type="scientific">Prevotella intermedia</name>
    <dbReference type="NCBI Taxonomy" id="28131"/>
    <lineage>
        <taxon>Bacteria</taxon>
        <taxon>Pseudomonadati</taxon>
        <taxon>Bacteroidota</taxon>
        <taxon>Bacteroidia</taxon>
        <taxon>Bacteroidales</taxon>
        <taxon>Prevotellaceae</taxon>
        <taxon>Prevotella</taxon>
    </lineage>
</organism>
<dbReference type="RefSeq" id="WP_096405723.1">
    <property type="nucleotide sequence ID" value="NZ_AP014597.1"/>
</dbReference>
<dbReference type="STRING" id="28131.BWX40_01055"/>
<dbReference type="AlphaFoldDB" id="A0A0S3UKC3"/>
<name>A0A0S3UKC3_PREIN</name>
<sequence length="436" mass="50364">MEKLIHYVWKHKLFPLAQLATTDGQSVEVIDVGLPNSNAGPDFFNAKIKIDGTLWVGNVEIHDKASDWFTHRHDTDAHYNNVVLHVVEQADTTVRKQNGDVPPQLVLPVPQTVKLNYKELLDADAYPPCYKIVPELSRLMVHSWLNALQTERLEQRTTAISERLKACNGNWEATYFVSLARNFGFGINGDAFEQWAKSIPFHAVDHHRDDLFQVEAIFMGQAGLLQADALPKQHHEKAIADAYFQRLQSEYKYLAHKFSLTLIDAQQWRFLRLRPQNFPYIRIAQLAQLYYNRRSGLSELIDCTTIKEVTELLQTQVTPYWETHYTFGGNDSKQSKKNLSKASIELIIINTVVPILFAYGRYKMSEKLCDRAFAFLEALKAENNHIVRMWEEVGLKVETAGDSQALIQLKKDYCDRKECLRCRIGYEYLKQKKQEQ</sequence>
<dbReference type="Proteomes" id="UP000217431">
    <property type="component" value="Chromosome I"/>
</dbReference>
<accession>A0A0S3UKC3</accession>